<dbReference type="EMBL" id="CP111025">
    <property type="protein sequence ID" value="WAR25327.1"/>
    <property type="molecule type" value="Genomic_DNA"/>
</dbReference>
<evidence type="ECO:0000256" key="9">
    <source>
        <dbReference type="ARBA" id="ARBA00023288"/>
    </source>
</evidence>
<organism evidence="11 12">
    <name type="scientific">Mya arenaria</name>
    <name type="common">Soft-shell clam</name>
    <dbReference type="NCBI Taxonomy" id="6604"/>
    <lineage>
        <taxon>Eukaryota</taxon>
        <taxon>Metazoa</taxon>
        <taxon>Spiralia</taxon>
        <taxon>Lophotrochozoa</taxon>
        <taxon>Mollusca</taxon>
        <taxon>Bivalvia</taxon>
        <taxon>Autobranchia</taxon>
        <taxon>Heteroconchia</taxon>
        <taxon>Euheterodonta</taxon>
        <taxon>Imparidentia</taxon>
        <taxon>Neoheterodontei</taxon>
        <taxon>Myida</taxon>
        <taxon>Myoidea</taxon>
        <taxon>Myidae</taxon>
        <taxon>Mya</taxon>
    </lineage>
</organism>
<evidence type="ECO:0000256" key="10">
    <source>
        <dbReference type="RuleBase" id="RU003500"/>
    </source>
</evidence>
<accession>A0ABY7FT43</accession>
<dbReference type="PROSITE" id="PS00246">
    <property type="entry name" value="WNT1"/>
    <property type="match status" value="1"/>
</dbReference>
<name>A0ABY7FT43_MYAAR</name>
<dbReference type="PANTHER" id="PTHR12027">
    <property type="entry name" value="WNT RELATED"/>
    <property type="match status" value="1"/>
</dbReference>
<keyword evidence="8" id="KW-0325">Glycoprotein</keyword>
<keyword evidence="12" id="KW-1185">Reference proteome</keyword>
<evidence type="ECO:0000256" key="4">
    <source>
        <dbReference type="ARBA" id="ARBA00022525"/>
    </source>
</evidence>
<keyword evidence="5" id="KW-0272">Extracellular matrix</keyword>
<evidence type="ECO:0000256" key="8">
    <source>
        <dbReference type="ARBA" id="ARBA00023180"/>
    </source>
</evidence>
<evidence type="ECO:0000256" key="5">
    <source>
        <dbReference type="ARBA" id="ARBA00022530"/>
    </source>
</evidence>
<evidence type="ECO:0000256" key="1">
    <source>
        <dbReference type="ARBA" id="ARBA00004498"/>
    </source>
</evidence>
<evidence type="ECO:0000256" key="2">
    <source>
        <dbReference type="ARBA" id="ARBA00005683"/>
    </source>
</evidence>
<keyword evidence="4" id="KW-0964">Secreted</keyword>
<evidence type="ECO:0000313" key="12">
    <source>
        <dbReference type="Proteomes" id="UP001164746"/>
    </source>
</evidence>
<gene>
    <name evidence="11" type="ORF">MAR_011031</name>
</gene>
<keyword evidence="7" id="KW-1015">Disulfide bond</keyword>
<evidence type="ECO:0000256" key="3">
    <source>
        <dbReference type="ARBA" id="ARBA00022473"/>
    </source>
</evidence>
<dbReference type="PANTHER" id="PTHR12027:SF112">
    <property type="entry name" value="PROTEIN WNT-2"/>
    <property type="match status" value="1"/>
</dbReference>
<evidence type="ECO:0000256" key="7">
    <source>
        <dbReference type="ARBA" id="ARBA00023157"/>
    </source>
</evidence>
<comment type="subcellular location">
    <subcellularLocation>
        <location evidence="1 10">Secreted</location>
        <location evidence="1 10">Extracellular space</location>
        <location evidence="1 10">Extracellular matrix</location>
    </subcellularLocation>
</comment>
<keyword evidence="9" id="KW-0449">Lipoprotein</keyword>
<dbReference type="CDD" id="cd19339">
    <property type="entry name" value="Wnt_Wnt7"/>
    <property type="match status" value="1"/>
</dbReference>
<evidence type="ECO:0000256" key="6">
    <source>
        <dbReference type="ARBA" id="ARBA00022687"/>
    </source>
</evidence>
<keyword evidence="6 10" id="KW-0879">Wnt signaling pathway</keyword>
<proteinExistence type="inferred from homology"/>
<sequence>MGASGATRFLTGLAFLLFCVYGNFLARSSVVALGANIICNKIPGLAPRQRAICRSRPVAMAVIGEGAQAGIAECRHQFRNMRWNCSSATQHNSLFGFQHQIPSKEAAFWSAISSAGVAYSITHACSIGSLDECGCDKSRMEHKGWRWGGCSADIRYGLKLARKFLDAREIEETARSLMNRHNNKAGRKAVKDNMGTECRCHGTSGSCTLKTCWRKLPPFRKIGDYLLDQYKDSKPVEPWLGGRLRRPKKLLLKKSKQQNRKPRRRDLVYLEKSPNYCEYNIQTGSLGTVGRSCNKTSSGNDGCDLMCCGRGYNTHQYTRSWQCNCVFHWCCNVNCKNCTEKTARIHVQIGATEPPGWKTGVVITIACLEQLKMKQSLCMLFH</sequence>
<dbReference type="InterPro" id="IPR043158">
    <property type="entry name" value="Wnt_C"/>
</dbReference>
<comment type="similarity">
    <text evidence="2 10">Belongs to the Wnt family.</text>
</comment>
<dbReference type="Pfam" id="PF00110">
    <property type="entry name" value="wnt"/>
    <property type="match status" value="1"/>
</dbReference>
<dbReference type="InterPro" id="IPR005817">
    <property type="entry name" value="Wnt"/>
</dbReference>
<dbReference type="PRINTS" id="PR01349">
    <property type="entry name" value="WNTPROTEIN"/>
</dbReference>
<dbReference type="Gene3D" id="3.30.2460.20">
    <property type="match status" value="1"/>
</dbReference>
<comment type="function">
    <text evidence="10">Ligand for members of the frizzled family of seven transmembrane receptors.</text>
</comment>
<dbReference type="SMART" id="SM00097">
    <property type="entry name" value="WNT1"/>
    <property type="match status" value="1"/>
</dbReference>
<keyword evidence="3 10" id="KW-0217">Developmental protein</keyword>
<dbReference type="Proteomes" id="UP001164746">
    <property type="component" value="Chromosome 14"/>
</dbReference>
<protein>
    <recommendedName>
        <fullName evidence="10">Protein Wnt</fullName>
    </recommendedName>
</protein>
<reference evidence="11" key="1">
    <citation type="submission" date="2022-11" db="EMBL/GenBank/DDBJ databases">
        <title>Centuries of genome instability and evolution in soft-shell clam transmissible cancer (bioRxiv).</title>
        <authorList>
            <person name="Hart S.F.M."/>
            <person name="Yonemitsu M.A."/>
            <person name="Giersch R.M."/>
            <person name="Beal B.F."/>
            <person name="Arriagada G."/>
            <person name="Davis B.W."/>
            <person name="Ostrander E.A."/>
            <person name="Goff S.P."/>
            <person name="Metzger M.J."/>
        </authorList>
    </citation>
    <scope>NUCLEOTIDE SEQUENCE</scope>
    <source>
        <strain evidence="11">MELC-2E11</strain>
        <tissue evidence="11">Siphon/mantle</tissue>
    </source>
</reference>
<dbReference type="InterPro" id="IPR018161">
    <property type="entry name" value="Wnt_CS"/>
</dbReference>
<evidence type="ECO:0000313" key="11">
    <source>
        <dbReference type="EMBL" id="WAR25327.1"/>
    </source>
</evidence>